<evidence type="ECO:0000313" key="1">
    <source>
        <dbReference type="EMBL" id="MDT9686002.1"/>
    </source>
</evidence>
<organism evidence="1 2">
    <name type="scientific">Streptomyces tamarix</name>
    <dbReference type="NCBI Taxonomy" id="3078565"/>
    <lineage>
        <taxon>Bacteria</taxon>
        <taxon>Bacillati</taxon>
        <taxon>Actinomycetota</taxon>
        <taxon>Actinomycetes</taxon>
        <taxon>Kitasatosporales</taxon>
        <taxon>Streptomycetaceae</taxon>
        <taxon>Streptomyces</taxon>
    </lineage>
</organism>
<comment type="caution">
    <text evidence="1">The sequence shown here is derived from an EMBL/GenBank/DDBJ whole genome shotgun (WGS) entry which is preliminary data.</text>
</comment>
<sequence length="116" mass="12746">MIGCWSGKELPVALRAAITAQWPDEAEQGRLYCDEPGGHDGPHRACVVDLDAAPAARARALWAQWSSDAALRTVVLVVLDDCASLSPSRMDACARYRHHDGPHTWEQWEERGVGAR</sequence>
<name>A0ABU3QUI5_9ACTN</name>
<evidence type="ECO:0008006" key="3">
    <source>
        <dbReference type="Google" id="ProtNLM"/>
    </source>
</evidence>
<accession>A0ABU3QUI5</accession>
<keyword evidence="2" id="KW-1185">Reference proteome</keyword>
<gene>
    <name evidence="1" type="ORF">RND61_28610</name>
</gene>
<proteinExistence type="predicted"/>
<evidence type="ECO:0000313" key="2">
    <source>
        <dbReference type="Proteomes" id="UP001250181"/>
    </source>
</evidence>
<protein>
    <recommendedName>
        <fullName evidence="3">Transposase IS701-like DDE domain-containing protein</fullName>
    </recommendedName>
</protein>
<reference evidence="1 2" key="1">
    <citation type="submission" date="2023-09" db="EMBL/GenBank/DDBJ databases">
        <title>Streptomyces sp. nov.: A antagonism against Alternaria gaisen Producing Streptochlin, Isolated from Tamarix root soil.</title>
        <authorList>
            <person name="Chen Y."/>
        </authorList>
    </citation>
    <scope>NUCLEOTIDE SEQUENCE [LARGE SCALE GENOMIC DNA]</scope>
    <source>
        <strain evidence="1 2">TRM76323</strain>
    </source>
</reference>
<dbReference type="Proteomes" id="UP001250181">
    <property type="component" value="Unassembled WGS sequence"/>
</dbReference>
<dbReference type="EMBL" id="JAWCTQ010000053">
    <property type="protein sequence ID" value="MDT9686002.1"/>
    <property type="molecule type" value="Genomic_DNA"/>
</dbReference>
<dbReference type="RefSeq" id="WP_315881037.1">
    <property type="nucleotide sequence ID" value="NZ_JAWCTQ010000053.1"/>
</dbReference>